<dbReference type="EMBL" id="CP116942">
    <property type="protein sequence ID" value="WCO65943.1"/>
    <property type="molecule type" value="Genomic_DNA"/>
</dbReference>
<feature type="transmembrane region" description="Helical" evidence="1">
    <location>
        <begin position="85"/>
        <end position="102"/>
    </location>
</feature>
<reference evidence="2" key="1">
    <citation type="submission" date="2023-01" db="EMBL/GenBank/DDBJ databases">
        <title>The diversity of Class Acidimicrobiia in South China Sea sediment environments and the proposal of Iamia marina sp. nov., a novel species of the genus Iamia.</title>
        <authorList>
            <person name="He Y."/>
            <person name="Tian X."/>
        </authorList>
    </citation>
    <scope>NUCLEOTIDE SEQUENCE</scope>
    <source>
        <strain evidence="2">DSM 19957</strain>
    </source>
</reference>
<dbReference type="RefSeq" id="WP_272735469.1">
    <property type="nucleotide sequence ID" value="NZ_CP116942.1"/>
</dbReference>
<dbReference type="KEGG" id="ima:PO878_15685"/>
<dbReference type="Proteomes" id="UP001216390">
    <property type="component" value="Chromosome"/>
</dbReference>
<name>A0AAE9Y7N6_9ACTN</name>
<feature type="transmembrane region" description="Helical" evidence="1">
    <location>
        <begin position="6"/>
        <end position="22"/>
    </location>
</feature>
<proteinExistence type="predicted"/>
<gene>
    <name evidence="2" type="ORF">PO878_15685</name>
</gene>
<keyword evidence="1" id="KW-0812">Transmembrane</keyword>
<feature type="transmembrane region" description="Helical" evidence="1">
    <location>
        <begin position="108"/>
        <end position="126"/>
    </location>
</feature>
<evidence type="ECO:0000313" key="2">
    <source>
        <dbReference type="EMBL" id="WCO65943.1"/>
    </source>
</evidence>
<keyword evidence="1" id="KW-1133">Transmembrane helix</keyword>
<keyword evidence="3" id="KW-1185">Reference proteome</keyword>
<dbReference type="AlphaFoldDB" id="A0AAE9Y7N6"/>
<organism evidence="2 3">
    <name type="scientific">Iamia majanohamensis</name>
    <dbReference type="NCBI Taxonomy" id="467976"/>
    <lineage>
        <taxon>Bacteria</taxon>
        <taxon>Bacillati</taxon>
        <taxon>Actinomycetota</taxon>
        <taxon>Acidimicrobiia</taxon>
        <taxon>Acidimicrobiales</taxon>
        <taxon>Iamiaceae</taxon>
        <taxon>Iamia</taxon>
    </lineage>
</organism>
<keyword evidence="1" id="KW-0472">Membrane</keyword>
<evidence type="ECO:0000313" key="3">
    <source>
        <dbReference type="Proteomes" id="UP001216390"/>
    </source>
</evidence>
<sequence length="161" mass="16852">MGVSVLILLAVVWAVVLVPPYLRHRGEARPGSSVTSFRQGLDVLGRSAPPSVASGAHFTPVRGSAPLGPGAPRGRAAVRKRRRDVLLTLAGVAGFTFLLAVAFGGTAILLNLVADAALVGYVYLLVQLRKLAAEQAQKVRYLPAPAPSQPRLVTVRRSASG</sequence>
<protein>
    <submittedName>
        <fullName evidence="2">Uncharacterized protein</fullName>
    </submittedName>
</protein>
<evidence type="ECO:0000256" key="1">
    <source>
        <dbReference type="SAM" id="Phobius"/>
    </source>
</evidence>
<accession>A0AAE9Y7N6</accession>